<accession>A0A8J2TQB4</accession>
<sequence length="155" mass="17730">MPKTDPFRTLTYDLIQYLDQTVVDEMIRLREKNKELSVKEAREKVSDLLKANRAKYNTDEGYGIIDGSEEALNHLDYGKVSLKRVQKILLLSDGLLLPVDHGEKDAWAKSAAIAFEKGLDKLLEEVEKREADDPDCVRYPRLKPKDDKTGILLEL</sequence>
<reference evidence="1" key="1">
    <citation type="journal article" date="2014" name="Int. J. Syst. Evol. Microbiol.">
        <title>Complete genome sequence of Corynebacterium casei LMG S-19264T (=DSM 44701T), isolated from a smear-ripened cheese.</title>
        <authorList>
            <consortium name="US DOE Joint Genome Institute (JGI-PGF)"/>
            <person name="Walter F."/>
            <person name="Albersmeier A."/>
            <person name="Kalinowski J."/>
            <person name="Ruckert C."/>
        </authorList>
    </citation>
    <scope>NUCLEOTIDE SEQUENCE</scope>
    <source>
        <strain evidence="1">CGMCC 1.12360</strain>
    </source>
</reference>
<reference evidence="1" key="2">
    <citation type="submission" date="2020-09" db="EMBL/GenBank/DDBJ databases">
        <authorList>
            <person name="Sun Q."/>
            <person name="Zhou Y."/>
        </authorList>
    </citation>
    <scope>NUCLEOTIDE SEQUENCE</scope>
    <source>
        <strain evidence="1">CGMCC 1.12360</strain>
    </source>
</reference>
<dbReference type="EMBL" id="BMEV01000047">
    <property type="protein sequence ID" value="GFZ82060.1"/>
    <property type="molecule type" value="Genomic_DNA"/>
</dbReference>
<comment type="caution">
    <text evidence="1">The sequence shown here is derived from an EMBL/GenBank/DDBJ whole genome shotgun (WGS) entry which is preliminary data.</text>
</comment>
<proteinExistence type="predicted"/>
<keyword evidence="2" id="KW-1185">Reference proteome</keyword>
<evidence type="ECO:0000313" key="2">
    <source>
        <dbReference type="Proteomes" id="UP000602050"/>
    </source>
</evidence>
<organism evidence="1 2">
    <name type="scientific">Compostibacillus humi</name>
    <dbReference type="NCBI Taxonomy" id="1245525"/>
    <lineage>
        <taxon>Bacteria</taxon>
        <taxon>Bacillati</taxon>
        <taxon>Bacillota</taxon>
        <taxon>Bacilli</taxon>
        <taxon>Bacillales</taxon>
        <taxon>Bacillaceae</taxon>
        <taxon>Compostibacillus</taxon>
    </lineage>
</organism>
<name>A0A8J2TQB4_9BACI</name>
<dbReference type="Proteomes" id="UP000602050">
    <property type="component" value="Unassembled WGS sequence"/>
</dbReference>
<protein>
    <submittedName>
        <fullName evidence="1">Uncharacterized protein</fullName>
    </submittedName>
</protein>
<evidence type="ECO:0000313" key="1">
    <source>
        <dbReference type="EMBL" id="GFZ82060.1"/>
    </source>
</evidence>
<gene>
    <name evidence="1" type="ORF">GCM10010978_23520</name>
</gene>
<dbReference type="AlphaFoldDB" id="A0A8J2TQB4"/>